<dbReference type="GeneID" id="24437556"/>
<organism evidence="2 3">
    <name type="scientific">Tetrahymena thermophila (strain SB210)</name>
    <dbReference type="NCBI Taxonomy" id="312017"/>
    <lineage>
        <taxon>Eukaryota</taxon>
        <taxon>Sar</taxon>
        <taxon>Alveolata</taxon>
        <taxon>Ciliophora</taxon>
        <taxon>Intramacronucleata</taxon>
        <taxon>Oligohymenophorea</taxon>
        <taxon>Hymenostomatida</taxon>
        <taxon>Tetrahymenina</taxon>
        <taxon>Tetrahymenidae</taxon>
        <taxon>Tetrahymena</taxon>
    </lineage>
</organism>
<dbReference type="Proteomes" id="UP000009168">
    <property type="component" value="Unassembled WGS sequence"/>
</dbReference>
<evidence type="ECO:0000256" key="1">
    <source>
        <dbReference type="SAM" id="Phobius"/>
    </source>
</evidence>
<keyword evidence="1" id="KW-0472">Membrane</keyword>
<dbReference type="KEGG" id="tet:TTHERM_000151229"/>
<sequence>MNHKKKRQLNFQLSKKAVMCTCTDIVICKITETAKNKLDYIKKCLILVNLFWTLSTQFYNEDFTSTCSYCFLNRLEMKINLQVKRQTQIYLSSNRRDKLLIQIFTVYNNIQKNSEKSHKNNNQNLQQNKQNQSLQFNIQEYFKTILFVFLLNILLFCLQQLIETYLFIQKYKVKFIKNAFLQL</sequence>
<keyword evidence="3" id="KW-1185">Reference proteome</keyword>
<name>W7XI63_TETTS</name>
<evidence type="ECO:0000313" key="2">
    <source>
        <dbReference type="EMBL" id="EWS73039.1"/>
    </source>
</evidence>
<dbReference type="EMBL" id="GG662603">
    <property type="protein sequence ID" value="EWS73039.1"/>
    <property type="molecule type" value="Genomic_DNA"/>
</dbReference>
<keyword evidence="1" id="KW-1133">Transmembrane helix</keyword>
<keyword evidence="1 2" id="KW-0812">Transmembrane</keyword>
<protein>
    <submittedName>
        <fullName evidence="2">Transmembrane protein, putative</fullName>
    </submittedName>
</protein>
<dbReference type="RefSeq" id="XP_012654436.1">
    <property type="nucleotide sequence ID" value="XM_012798982.1"/>
</dbReference>
<reference evidence="3" key="1">
    <citation type="journal article" date="2006" name="PLoS Biol.">
        <title>Macronuclear genome sequence of the ciliate Tetrahymena thermophila, a model eukaryote.</title>
        <authorList>
            <person name="Eisen J.A."/>
            <person name="Coyne R.S."/>
            <person name="Wu M."/>
            <person name="Wu D."/>
            <person name="Thiagarajan M."/>
            <person name="Wortman J.R."/>
            <person name="Badger J.H."/>
            <person name="Ren Q."/>
            <person name="Amedeo P."/>
            <person name="Jones K.M."/>
            <person name="Tallon L.J."/>
            <person name="Delcher A.L."/>
            <person name="Salzberg S.L."/>
            <person name="Silva J.C."/>
            <person name="Haas B.J."/>
            <person name="Majoros W.H."/>
            <person name="Farzad M."/>
            <person name="Carlton J.M."/>
            <person name="Smith R.K. Jr."/>
            <person name="Garg J."/>
            <person name="Pearlman R.E."/>
            <person name="Karrer K.M."/>
            <person name="Sun L."/>
            <person name="Manning G."/>
            <person name="Elde N.C."/>
            <person name="Turkewitz A.P."/>
            <person name="Asai D.J."/>
            <person name="Wilkes D.E."/>
            <person name="Wang Y."/>
            <person name="Cai H."/>
            <person name="Collins K."/>
            <person name="Stewart B.A."/>
            <person name="Lee S.R."/>
            <person name="Wilamowska K."/>
            <person name="Weinberg Z."/>
            <person name="Ruzzo W.L."/>
            <person name="Wloga D."/>
            <person name="Gaertig J."/>
            <person name="Frankel J."/>
            <person name="Tsao C.-C."/>
            <person name="Gorovsky M.A."/>
            <person name="Keeling P.J."/>
            <person name="Waller R.F."/>
            <person name="Patron N.J."/>
            <person name="Cherry J.M."/>
            <person name="Stover N.A."/>
            <person name="Krieger C.J."/>
            <person name="del Toro C."/>
            <person name="Ryder H.F."/>
            <person name="Williamson S.C."/>
            <person name="Barbeau R.A."/>
            <person name="Hamilton E.P."/>
            <person name="Orias E."/>
        </authorList>
    </citation>
    <scope>NUCLEOTIDE SEQUENCE [LARGE SCALE GENOMIC DNA]</scope>
    <source>
        <strain evidence="3">SB210</strain>
    </source>
</reference>
<feature type="transmembrane region" description="Helical" evidence="1">
    <location>
        <begin position="141"/>
        <end position="162"/>
    </location>
</feature>
<evidence type="ECO:0000313" key="3">
    <source>
        <dbReference type="Proteomes" id="UP000009168"/>
    </source>
</evidence>
<accession>W7XI63</accession>
<gene>
    <name evidence="2" type="ORF">TTHERM_000151229</name>
</gene>
<proteinExistence type="predicted"/>
<dbReference type="AlphaFoldDB" id="W7XI63"/>
<dbReference type="InParanoid" id="W7XI63"/>